<dbReference type="Pfam" id="PF01565">
    <property type="entry name" value="FAD_binding_4"/>
    <property type="match status" value="1"/>
</dbReference>
<dbReference type="InterPro" id="IPR016166">
    <property type="entry name" value="FAD-bd_PCMH"/>
</dbReference>
<evidence type="ECO:0000256" key="2">
    <source>
        <dbReference type="ARBA" id="ARBA00003921"/>
    </source>
</evidence>
<evidence type="ECO:0000256" key="14">
    <source>
        <dbReference type="ARBA" id="ARBA00023002"/>
    </source>
</evidence>
<evidence type="ECO:0000256" key="11">
    <source>
        <dbReference type="ARBA" id="ARBA00022857"/>
    </source>
</evidence>
<evidence type="ECO:0000256" key="16">
    <source>
        <dbReference type="ARBA" id="ARBA00023316"/>
    </source>
</evidence>
<dbReference type="Gene3D" id="3.30.465.10">
    <property type="match status" value="1"/>
</dbReference>
<dbReference type="NCBIfam" id="TIGR00179">
    <property type="entry name" value="murB"/>
    <property type="match status" value="1"/>
</dbReference>
<gene>
    <name evidence="19 21" type="primary">murB</name>
    <name evidence="21" type="ORF">HKX39_03045</name>
</gene>
<dbReference type="GO" id="GO:0071555">
    <property type="term" value="P:cell wall organization"/>
    <property type="evidence" value="ECO:0007669"/>
    <property type="project" value="UniProtKB-KW"/>
</dbReference>
<evidence type="ECO:0000259" key="20">
    <source>
        <dbReference type="PROSITE" id="PS51387"/>
    </source>
</evidence>
<name>A0A849P3C8_9BURK</name>
<dbReference type="InterPro" id="IPR036635">
    <property type="entry name" value="MurB_C_sf"/>
</dbReference>
<feature type="active site" description="Proton donor" evidence="19">
    <location>
        <position position="226"/>
    </location>
</feature>
<dbReference type="NCBIfam" id="NF000755">
    <property type="entry name" value="PRK00046.1"/>
    <property type="match status" value="1"/>
</dbReference>
<dbReference type="SUPFAM" id="SSF56176">
    <property type="entry name" value="FAD-binding/transporter-associated domain-like"/>
    <property type="match status" value="1"/>
</dbReference>
<comment type="pathway">
    <text evidence="4 19">Cell wall biogenesis; peptidoglycan biosynthesis.</text>
</comment>
<feature type="active site" evidence="19">
    <location>
        <position position="155"/>
    </location>
</feature>
<feature type="active site" evidence="19">
    <location>
        <position position="322"/>
    </location>
</feature>
<keyword evidence="10 19" id="KW-0274">FAD</keyword>
<evidence type="ECO:0000256" key="10">
    <source>
        <dbReference type="ARBA" id="ARBA00022827"/>
    </source>
</evidence>
<evidence type="ECO:0000256" key="5">
    <source>
        <dbReference type="ARBA" id="ARBA00012518"/>
    </source>
</evidence>
<evidence type="ECO:0000256" key="13">
    <source>
        <dbReference type="ARBA" id="ARBA00022984"/>
    </source>
</evidence>
<evidence type="ECO:0000313" key="22">
    <source>
        <dbReference type="Proteomes" id="UP000537862"/>
    </source>
</evidence>
<evidence type="ECO:0000256" key="12">
    <source>
        <dbReference type="ARBA" id="ARBA00022960"/>
    </source>
</evidence>
<comment type="similarity">
    <text evidence="19">Belongs to the MurB family.</text>
</comment>
<keyword evidence="12 19" id="KW-0133">Cell shape</keyword>
<dbReference type="GO" id="GO:0005829">
    <property type="term" value="C:cytosol"/>
    <property type="evidence" value="ECO:0007669"/>
    <property type="project" value="TreeGrafter"/>
</dbReference>
<dbReference type="Gene3D" id="3.30.43.10">
    <property type="entry name" value="Uridine Diphospho-n-acetylenolpyruvylglucosamine Reductase, domain 2"/>
    <property type="match status" value="1"/>
</dbReference>
<dbReference type="GO" id="GO:0008360">
    <property type="term" value="P:regulation of cell shape"/>
    <property type="evidence" value="ECO:0007669"/>
    <property type="project" value="UniProtKB-KW"/>
</dbReference>
<evidence type="ECO:0000256" key="1">
    <source>
        <dbReference type="ARBA" id="ARBA00001974"/>
    </source>
</evidence>
<protein>
    <recommendedName>
        <fullName evidence="6 19">UDP-N-acetylenolpyruvoylglucosamine reductase</fullName>
        <ecNumber evidence="5 19">1.3.1.98</ecNumber>
    </recommendedName>
    <alternativeName>
        <fullName evidence="17 19">UDP-N-acetylmuramate dehydrogenase</fullName>
    </alternativeName>
</protein>
<accession>A0A849P3C8</accession>
<keyword evidence="16 19" id="KW-0961">Cell wall biogenesis/degradation</keyword>
<dbReference type="EMBL" id="JABGBN010000001">
    <property type="protein sequence ID" value="NOL51151.1"/>
    <property type="molecule type" value="Genomic_DNA"/>
</dbReference>
<dbReference type="PANTHER" id="PTHR21071">
    <property type="entry name" value="UDP-N-ACETYLENOLPYRUVOYLGLUCOSAMINE REDUCTASE"/>
    <property type="match status" value="1"/>
</dbReference>
<keyword evidence="22" id="KW-1185">Reference proteome</keyword>
<proteinExistence type="inferred from homology"/>
<organism evidence="21 22">
    <name type="scientific">Pelistega suis</name>
    <dbReference type="NCBI Taxonomy" id="1631957"/>
    <lineage>
        <taxon>Bacteria</taxon>
        <taxon>Pseudomonadati</taxon>
        <taxon>Pseudomonadota</taxon>
        <taxon>Betaproteobacteria</taxon>
        <taxon>Burkholderiales</taxon>
        <taxon>Alcaligenaceae</taxon>
        <taxon>Pelistega</taxon>
    </lineage>
</organism>
<keyword evidence="7 19" id="KW-0963">Cytoplasm</keyword>
<keyword evidence="9 19" id="KW-0285">Flavoprotein</keyword>
<dbReference type="InterPro" id="IPR016169">
    <property type="entry name" value="FAD-bd_PCMH_sub2"/>
</dbReference>
<dbReference type="UniPathway" id="UPA00219"/>
<comment type="caution">
    <text evidence="21">The sequence shown here is derived from an EMBL/GenBank/DDBJ whole genome shotgun (WGS) entry which is preliminary data.</text>
</comment>
<comment type="function">
    <text evidence="2 19">Cell wall formation.</text>
</comment>
<evidence type="ECO:0000256" key="18">
    <source>
        <dbReference type="ARBA" id="ARBA00048914"/>
    </source>
</evidence>
<keyword evidence="15 19" id="KW-0131">Cell cycle</keyword>
<comment type="catalytic activity">
    <reaction evidence="18 19">
        <text>UDP-N-acetyl-alpha-D-muramate + NADP(+) = UDP-N-acetyl-3-O-(1-carboxyvinyl)-alpha-D-glucosamine + NADPH + H(+)</text>
        <dbReference type="Rhea" id="RHEA:12248"/>
        <dbReference type="ChEBI" id="CHEBI:15378"/>
        <dbReference type="ChEBI" id="CHEBI:57783"/>
        <dbReference type="ChEBI" id="CHEBI:58349"/>
        <dbReference type="ChEBI" id="CHEBI:68483"/>
        <dbReference type="ChEBI" id="CHEBI:70757"/>
        <dbReference type="EC" id="1.3.1.98"/>
    </reaction>
</comment>
<dbReference type="GO" id="GO:0009252">
    <property type="term" value="P:peptidoglycan biosynthetic process"/>
    <property type="evidence" value="ECO:0007669"/>
    <property type="project" value="UniProtKB-UniRule"/>
</dbReference>
<dbReference type="PROSITE" id="PS51387">
    <property type="entry name" value="FAD_PCMH"/>
    <property type="match status" value="1"/>
</dbReference>
<evidence type="ECO:0000256" key="17">
    <source>
        <dbReference type="ARBA" id="ARBA00031026"/>
    </source>
</evidence>
<dbReference type="GO" id="GO:0071949">
    <property type="term" value="F:FAD binding"/>
    <property type="evidence" value="ECO:0007669"/>
    <property type="project" value="InterPro"/>
</dbReference>
<dbReference type="AlphaFoldDB" id="A0A849P3C8"/>
<dbReference type="GO" id="GO:0051301">
    <property type="term" value="P:cell division"/>
    <property type="evidence" value="ECO:0007669"/>
    <property type="project" value="UniProtKB-KW"/>
</dbReference>
<dbReference type="GO" id="GO:0008762">
    <property type="term" value="F:UDP-N-acetylmuramate dehydrogenase activity"/>
    <property type="evidence" value="ECO:0007669"/>
    <property type="project" value="UniProtKB-UniRule"/>
</dbReference>
<dbReference type="SUPFAM" id="SSF56194">
    <property type="entry name" value="Uridine diphospho-N-Acetylenolpyruvylglucosamine reductase, MurB, C-terminal domain"/>
    <property type="match status" value="1"/>
</dbReference>
<dbReference type="InterPro" id="IPR011601">
    <property type="entry name" value="MurB_C"/>
</dbReference>
<dbReference type="Pfam" id="PF02873">
    <property type="entry name" value="MurB_C"/>
    <property type="match status" value="1"/>
</dbReference>
<dbReference type="PANTHER" id="PTHR21071:SF4">
    <property type="entry name" value="UDP-N-ACETYLENOLPYRUVOYLGLUCOSAMINE REDUCTASE"/>
    <property type="match status" value="1"/>
</dbReference>
<dbReference type="InterPro" id="IPR006094">
    <property type="entry name" value="Oxid_FAD_bind_N"/>
</dbReference>
<comment type="cofactor">
    <cofactor evidence="1 19">
        <name>FAD</name>
        <dbReference type="ChEBI" id="CHEBI:57692"/>
    </cofactor>
</comment>
<feature type="domain" description="FAD-binding PCMH-type" evidence="20">
    <location>
        <begin position="9"/>
        <end position="178"/>
    </location>
</feature>
<dbReference type="InterPro" id="IPR003170">
    <property type="entry name" value="MurB"/>
</dbReference>
<reference evidence="21 22" key="1">
    <citation type="submission" date="2020-05" db="EMBL/GenBank/DDBJ databases">
        <authorList>
            <person name="Niu N."/>
        </authorList>
    </citation>
    <scope>NUCLEOTIDE SEQUENCE [LARGE SCALE GENOMIC DNA]</scope>
    <source>
        <strain evidence="21 22">3340-03</strain>
    </source>
</reference>
<dbReference type="InterPro" id="IPR036318">
    <property type="entry name" value="FAD-bd_PCMH-like_sf"/>
</dbReference>
<evidence type="ECO:0000256" key="15">
    <source>
        <dbReference type="ARBA" id="ARBA00023306"/>
    </source>
</evidence>
<dbReference type="EC" id="1.3.1.98" evidence="5 19"/>
<comment type="subcellular location">
    <subcellularLocation>
        <location evidence="3 19">Cytoplasm</location>
    </subcellularLocation>
</comment>
<evidence type="ECO:0000256" key="6">
    <source>
        <dbReference type="ARBA" id="ARBA00015188"/>
    </source>
</evidence>
<dbReference type="Gene3D" id="3.90.78.10">
    <property type="entry name" value="UDP-N-acetylenolpyruvoylglucosamine reductase, C-terminal domain"/>
    <property type="match status" value="1"/>
</dbReference>
<evidence type="ECO:0000256" key="3">
    <source>
        <dbReference type="ARBA" id="ARBA00004496"/>
    </source>
</evidence>
<dbReference type="InterPro" id="IPR016167">
    <property type="entry name" value="FAD-bd_PCMH_sub1"/>
</dbReference>
<sequence>MTSLNTFGLISQAEDFFSLTAETQLSALLERVKQVSAYFVLGGGSNVVLNERINKLIIHNQLKGIRQVSETDDTVFVEAAAGEVWHDFVAYCIQQGWYGLENLALIPGTVGASPVQNIGAYGKEVKDYLWEVRAIHLLTGEQHVFSKDECRFAYRDSIFKHEAKDYLILSVVFAFPKKWQASLNYADLKKYPGLTEQSTAQDIFDAVVAIRQQKLPDPKVLGNAGSFFKNPIVSPTKYTELVAQFDGLVAYPQENGMYKLAAGWLIDQCGWKGKSLGPVGVHDRQALVLVNRGGATAADIRQIAEAIQADVAKRYGVEIEPEPIFV</sequence>
<keyword evidence="13 19" id="KW-0573">Peptidoglycan synthesis</keyword>
<evidence type="ECO:0000256" key="8">
    <source>
        <dbReference type="ARBA" id="ARBA00022618"/>
    </source>
</evidence>
<keyword evidence="14 19" id="KW-0560">Oxidoreductase</keyword>
<evidence type="ECO:0000313" key="21">
    <source>
        <dbReference type="EMBL" id="NOL51151.1"/>
    </source>
</evidence>
<dbReference type="NCBIfam" id="NF010478">
    <property type="entry name" value="PRK13903.1"/>
    <property type="match status" value="1"/>
</dbReference>
<keyword evidence="8 19" id="KW-0132">Cell division</keyword>
<keyword evidence="11 19" id="KW-0521">NADP</keyword>
<evidence type="ECO:0000256" key="4">
    <source>
        <dbReference type="ARBA" id="ARBA00004752"/>
    </source>
</evidence>
<dbReference type="Proteomes" id="UP000537862">
    <property type="component" value="Unassembled WGS sequence"/>
</dbReference>
<dbReference type="HAMAP" id="MF_00037">
    <property type="entry name" value="MurB"/>
    <property type="match status" value="1"/>
</dbReference>
<evidence type="ECO:0000256" key="19">
    <source>
        <dbReference type="HAMAP-Rule" id="MF_00037"/>
    </source>
</evidence>
<evidence type="ECO:0000256" key="9">
    <source>
        <dbReference type="ARBA" id="ARBA00022630"/>
    </source>
</evidence>
<evidence type="ECO:0000256" key="7">
    <source>
        <dbReference type="ARBA" id="ARBA00022490"/>
    </source>
</evidence>